<evidence type="ECO:0000313" key="5">
    <source>
        <dbReference type="Proteomes" id="UP000019116"/>
    </source>
</evidence>
<dbReference type="Gramene" id="TraesCS3B02G179000.1">
    <property type="protein sequence ID" value="TraesCS3B02G179000.1.cds1"/>
    <property type="gene ID" value="TraesCS3B02G179000"/>
</dbReference>
<protein>
    <submittedName>
        <fullName evidence="4">Uncharacterized protein</fullName>
    </submittedName>
</protein>
<keyword evidence="5" id="KW-1185">Reference proteome</keyword>
<reference evidence="4" key="2">
    <citation type="submission" date="2018-10" db="UniProtKB">
        <authorList>
            <consortium name="EnsemblPlants"/>
        </authorList>
    </citation>
    <scope>IDENTIFICATION</scope>
</reference>
<dbReference type="InterPro" id="IPR013187">
    <property type="entry name" value="F-box-assoc_dom_typ3"/>
</dbReference>
<dbReference type="InterPro" id="IPR001810">
    <property type="entry name" value="F-box_dom"/>
</dbReference>
<dbReference type="InterPro" id="IPR050796">
    <property type="entry name" value="SCF_F-box_component"/>
</dbReference>
<dbReference type="STRING" id="4565.A0A3B6FJ47"/>
<evidence type="ECO:0000259" key="2">
    <source>
        <dbReference type="Pfam" id="PF00646"/>
    </source>
</evidence>
<dbReference type="InterPro" id="IPR036047">
    <property type="entry name" value="F-box-like_dom_sf"/>
</dbReference>
<reference evidence="4" key="1">
    <citation type="submission" date="2018-08" db="EMBL/GenBank/DDBJ databases">
        <authorList>
            <person name="Rossello M."/>
        </authorList>
    </citation>
    <scope>NUCLEOTIDE SEQUENCE [LARGE SCALE GENOMIC DNA]</scope>
    <source>
        <strain evidence="4">cv. Chinese Spring</strain>
    </source>
</reference>
<dbReference type="OrthoDB" id="5319261at2759"/>
<dbReference type="Gene3D" id="1.20.1280.50">
    <property type="match status" value="1"/>
</dbReference>
<name>A0A3B6FJ47_WHEAT</name>
<dbReference type="InterPro" id="IPR017451">
    <property type="entry name" value="F-box-assoc_interact_dom"/>
</dbReference>
<dbReference type="Proteomes" id="UP000019116">
    <property type="component" value="Chromosome 3B"/>
</dbReference>
<dbReference type="Gramene" id="TraesCS3B03G0428100.1">
    <property type="protein sequence ID" value="TraesCS3B03G0428100.1.CDS1"/>
    <property type="gene ID" value="TraesCS3B03G0428100"/>
</dbReference>
<dbReference type="PANTHER" id="PTHR31672:SF13">
    <property type="entry name" value="F-BOX PROTEIN CPR30-LIKE"/>
    <property type="match status" value="1"/>
</dbReference>
<accession>A0A3B6FJ47</accession>
<proteinExistence type="predicted"/>
<feature type="region of interest" description="Disordered" evidence="1">
    <location>
        <begin position="28"/>
        <end position="49"/>
    </location>
</feature>
<sequence>MDLKRVNGTSPKMPANDVRKIKKRISQRMQRTGSMPQRMQRTMSVPQRKQRAMSLQPISELLLDVMVWEILIRLPVESLVRFKLVSKAWYAIISDPVFVRAHLQCSKEKQHRNPSSFLVTPQIYLEPNPSGLFSTNIRFYLWSLQQDDMSRSSSSATLLYGRQFPTGEFGLVSQMAHCDGLVLLPTNTNTYVFNPATRDVVALPRCHRNMLQHPSCLPIGLGLDVSTGTYKVARSFYRSGDYSSVAMGMEVFTINGEEGNWRETLLDPPYPIVCPQTAIHCKGSLFYFIDKKNQRCPAQALLRFCLQDETFGITPLLNNVYPTVEDDDIVLHELDGELCATFFSKCVCNEYWSGWQEIL</sequence>
<feature type="domain" description="F-box" evidence="2">
    <location>
        <begin position="65"/>
        <end position="98"/>
    </location>
</feature>
<dbReference type="CDD" id="cd22157">
    <property type="entry name" value="F-box_AtFBW1-like"/>
    <property type="match status" value="1"/>
</dbReference>
<dbReference type="AlphaFoldDB" id="A0A3B6FJ47"/>
<dbReference type="NCBIfam" id="TIGR01640">
    <property type="entry name" value="F_box_assoc_1"/>
    <property type="match status" value="1"/>
</dbReference>
<dbReference type="Gramene" id="TraesCLE_scaffold_097558_01G000100.1">
    <property type="protein sequence ID" value="TraesCLE_scaffold_097558_01G000100.1"/>
    <property type="gene ID" value="TraesCLE_scaffold_097558_01G000100"/>
</dbReference>
<dbReference type="SUPFAM" id="SSF81383">
    <property type="entry name" value="F-box domain"/>
    <property type="match status" value="1"/>
</dbReference>
<evidence type="ECO:0000259" key="3">
    <source>
        <dbReference type="Pfam" id="PF08268"/>
    </source>
</evidence>
<evidence type="ECO:0000256" key="1">
    <source>
        <dbReference type="SAM" id="MobiDB-lite"/>
    </source>
</evidence>
<dbReference type="Pfam" id="PF08268">
    <property type="entry name" value="FBA_3"/>
    <property type="match status" value="1"/>
</dbReference>
<dbReference type="EnsemblPlants" id="TraesCS3B02G179000.1">
    <property type="protein sequence ID" value="TraesCS3B02G179000.1.cds1"/>
    <property type="gene ID" value="TraesCS3B02G179000"/>
</dbReference>
<organism evidence="4">
    <name type="scientific">Triticum aestivum</name>
    <name type="common">Wheat</name>
    <dbReference type="NCBI Taxonomy" id="4565"/>
    <lineage>
        <taxon>Eukaryota</taxon>
        <taxon>Viridiplantae</taxon>
        <taxon>Streptophyta</taxon>
        <taxon>Embryophyta</taxon>
        <taxon>Tracheophyta</taxon>
        <taxon>Spermatophyta</taxon>
        <taxon>Magnoliopsida</taxon>
        <taxon>Liliopsida</taxon>
        <taxon>Poales</taxon>
        <taxon>Poaceae</taxon>
        <taxon>BOP clade</taxon>
        <taxon>Pooideae</taxon>
        <taxon>Triticodae</taxon>
        <taxon>Triticeae</taxon>
        <taxon>Triticinae</taxon>
        <taxon>Triticum</taxon>
    </lineage>
</organism>
<dbReference type="PANTHER" id="PTHR31672">
    <property type="entry name" value="BNACNNG10540D PROTEIN"/>
    <property type="match status" value="1"/>
</dbReference>
<feature type="domain" description="F-box associated beta-propeller type 3" evidence="3">
    <location>
        <begin position="145"/>
        <end position="321"/>
    </location>
</feature>
<dbReference type="OMA" id="ITHTIEC"/>
<feature type="compositionally biased region" description="Polar residues" evidence="1">
    <location>
        <begin position="28"/>
        <end position="47"/>
    </location>
</feature>
<dbReference type="Gramene" id="TraesWEE_scaffold_117225_01G000100.1">
    <property type="protein sequence ID" value="TraesWEE_scaffold_117225_01G000100.1"/>
    <property type="gene ID" value="TraesWEE_scaffold_117225_01G000100"/>
</dbReference>
<dbReference type="Gramene" id="TraesCAD_scaffold_025287_01G000100.1">
    <property type="protein sequence ID" value="TraesCAD_scaffold_025287_01G000100.1"/>
    <property type="gene ID" value="TraesCAD_scaffold_025287_01G000100"/>
</dbReference>
<dbReference type="Pfam" id="PF00646">
    <property type="entry name" value="F-box"/>
    <property type="match status" value="1"/>
</dbReference>
<evidence type="ECO:0000313" key="4">
    <source>
        <dbReference type="EnsemblPlants" id="TraesCS3B02G179000.1.cds1"/>
    </source>
</evidence>